<evidence type="ECO:0000313" key="1">
    <source>
        <dbReference type="EMBL" id="QAA31662.1"/>
    </source>
</evidence>
<dbReference type="Proteomes" id="UP000286268">
    <property type="component" value="Chromosome"/>
</dbReference>
<evidence type="ECO:0000313" key="2">
    <source>
        <dbReference type="Proteomes" id="UP000286268"/>
    </source>
</evidence>
<gene>
    <name evidence="1" type="ORF">C1I91_08390</name>
</gene>
<organism evidence="1 2">
    <name type="scientific">Clostridium manihotivorum</name>
    <dbReference type="NCBI Taxonomy" id="2320868"/>
    <lineage>
        <taxon>Bacteria</taxon>
        <taxon>Bacillati</taxon>
        <taxon>Bacillota</taxon>
        <taxon>Clostridia</taxon>
        <taxon>Eubacteriales</taxon>
        <taxon>Clostridiaceae</taxon>
        <taxon>Clostridium</taxon>
    </lineage>
</organism>
<reference evidence="1 2" key="1">
    <citation type="submission" date="2018-01" db="EMBL/GenBank/DDBJ databases">
        <title>Genome Sequencing and Assembly of Anaerobacter polyendosporus strain CT4.</title>
        <authorList>
            <person name="Tachaapaikoon C."/>
            <person name="Sutheeworapong S."/>
            <person name="Jenjaroenpun P."/>
            <person name="Wongsurawat T."/>
            <person name="Nookeaw I."/>
            <person name="Cheawchanlertfa P."/>
            <person name="Kosugi A."/>
            <person name="Cheevadhanarak S."/>
            <person name="Ratanakhanokchai K."/>
        </authorList>
    </citation>
    <scope>NUCLEOTIDE SEQUENCE [LARGE SCALE GENOMIC DNA]</scope>
    <source>
        <strain evidence="1 2">CT4</strain>
    </source>
</reference>
<dbReference type="InterPro" id="IPR029044">
    <property type="entry name" value="Nucleotide-diphossugar_trans"/>
</dbReference>
<protein>
    <submittedName>
        <fullName evidence="1">Acylneuraminate cytidylyltransferase</fullName>
    </submittedName>
</protein>
<dbReference type="EMBL" id="CP025746">
    <property type="protein sequence ID" value="QAA31662.1"/>
    <property type="molecule type" value="Genomic_DNA"/>
</dbReference>
<dbReference type="KEGG" id="cmah:C1I91_08390"/>
<dbReference type="PANTHER" id="PTHR21485:SF6">
    <property type="entry name" value="N-ACYLNEURAMINATE CYTIDYLYLTRANSFERASE-RELATED"/>
    <property type="match status" value="1"/>
</dbReference>
<dbReference type="RefSeq" id="WP_128212473.1">
    <property type="nucleotide sequence ID" value="NZ_CP025746.1"/>
</dbReference>
<keyword evidence="1" id="KW-0548">Nucleotidyltransferase</keyword>
<dbReference type="InterPro" id="IPR003329">
    <property type="entry name" value="Cytidylyl_trans"/>
</dbReference>
<dbReference type="PANTHER" id="PTHR21485">
    <property type="entry name" value="HAD SUPERFAMILY MEMBERS CMAS AND KDSC"/>
    <property type="match status" value="1"/>
</dbReference>
<keyword evidence="1" id="KW-0808">Transferase</keyword>
<dbReference type="Pfam" id="PF02348">
    <property type="entry name" value="CTP_transf_3"/>
    <property type="match status" value="1"/>
</dbReference>
<keyword evidence="2" id="KW-1185">Reference proteome</keyword>
<sequence length="241" mass="27646">MIGNNKIVAIIPARGGSKGIPRKNIKELNKKPLIAYSIEEALKSKYIDRVIVSTEDLEIANISKSFGAEIPFMRPDALARDNTPGIEPIIHCIEYLREVEKYDVQYIICLQCTTPLRTSVQIDEAIEKIVNSNNDSLVSVTESEISPFWMKKIVDDKLVDFIEDSTFYARRQDAPEVYTLNGAIYIAKTELLLKNRNWYTENTLSFIMDRVSSIDIDDLIDFKFAEFLLNHKENFKDEDII</sequence>
<proteinExistence type="predicted"/>
<dbReference type="OrthoDB" id="9805604at2"/>
<dbReference type="InterPro" id="IPR050793">
    <property type="entry name" value="CMP-NeuNAc_synthase"/>
</dbReference>
<dbReference type="AlphaFoldDB" id="A0A3R5U8C2"/>
<dbReference type="GO" id="GO:0008781">
    <property type="term" value="F:N-acylneuraminate cytidylyltransferase activity"/>
    <property type="evidence" value="ECO:0007669"/>
    <property type="project" value="TreeGrafter"/>
</dbReference>
<name>A0A3R5U8C2_9CLOT</name>
<dbReference type="CDD" id="cd02513">
    <property type="entry name" value="CMP-NeuAc_Synthase"/>
    <property type="match status" value="1"/>
</dbReference>
<dbReference type="Gene3D" id="3.90.550.10">
    <property type="entry name" value="Spore Coat Polysaccharide Biosynthesis Protein SpsA, Chain A"/>
    <property type="match status" value="1"/>
</dbReference>
<accession>A0A3R5U8C2</accession>
<dbReference type="SUPFAM" id="SSF53448">
    <property type="entry name" value="Nucleotide-diphospho-sugar transferases"/>
    <property type="match status" value="1"/>
</dbReference>